<keyword evidence="1" id="KW-0496">Mitochondrion</keyword>
<accession>A0A7G7YDS2</accession>
<protein>
    <submittedName>
        <fullName evidence="1">Uncharacterized protein</fullName>
    </submittedName>
</protein>
<proteinExistence type="predicted"/>
<dbReference type="RefSeq" id="YP_009926578.1">
    <property type="nucleotide sequence ID" value="NC_050681.1"/>
</dbReference>
<evidence type="ECO:0000313" key="1">
    <source>
        <dbReference type="EMBL" id="QNH92642.1"/>
    </source>
</evidence>
<geneLocation type="mitochondrion" evidence="1"/>
<dbReference type="EMBL" id="MT079862">
    <property type="protein sequence ID" value="QNH92719.1"/>
    <property type="molecule type" value="Genomic_DNA"/>
</dbReference>
<evidence type="ECO:0000313" key="2">
    <source>
        <dbReference type="EMBL" id="QNH92719.1"/>
    </source>
</evidence>
<dbReference type="GeneID" id="59143122"/>
<dbReference type="EMBL" id="MT079861">
    <property type="protein sequence ID" value="QNH92642.1"/>
    <property type="molecule type" value="Genomic_DNA"/>
</dbReference>
<organism evidence="1">
    <name type="scientific">Wolfiporia cocos</name>
    <dbReference type="NCBI Taxonomy" id="81056"/>
    <lineage>
        <taxon>Eukaryota</taxon>
        <taxon>Fungi</taxon>
        <taxon>Dikarya</taxon>
        <taxon>Basidiomycota</taxon>
        <taxon>Agaricomycotina</taxon>
        <taxon>Agaricomycetes</taxon>
        <taxon>Polyporales</taxon>
        <taxon>Phaeolaceae</taxon>
        <taxon>Wolfiporia</taxon>
    </lineage>
</organism>
<dbReference type="AlphaFoldDB" id="A0A7G7YDS2"/>
<reference evidence="1" key="1">
    <citation type="journal article" date="2020" name="Front. Microbiol.">
        <title>Characterization of Two Mitochondrial Genomes and Gene Expression Analysis Reveal Clues for Variations, Evolution, and Large-Sclerotium Formation in Medical Fungus Wolfiporia cocos.</title>
        <authorList>
            <person name="Chen M."/>
            <person name="Chen N."/>
            <person name="Wu T."/>
            <person name="Bian Y."/>
            <person name="Deng Y."/>
            <person name="Xu Z."/>
        </authorList>
    </citation>
    <scope>NUCLEOTIDE SEQUENCE</scope>
    <source>
        <strain evidence="1">BL16</strain>
        <strain evidence="2">MD-104 SS10</strain>
    </source>
</reference>
<sequence>MKFLYLIIPQIIEELIFELNKTRKDFPLGGIESYNGIVDSYIKAEPINNLGQKNNNDSSCIALADRYGFLCLSYAIASTNNNLINMNLNGKVISIFLLLFNLIPFLDQSSGFININYPFVLSTSCLGFPILNEKDIKNSINNLVASGNKYLGKSSVVPSPNQKSKSSSFFRLQNRVKYLPTVYSNITSKEINAISRLSSAVLLKRNLDSFKLILTDPLIKLILNNALSPQTRQNIDFSNSILKNDTFAHTRPGNIDKKPWACTGMRVKNKISIWSDPLKILATFRPYGTVVEEADVSSSHLGPRKNYEYIILI</sequence>
<gene>
    <name evidence="1" type="primary">orf6</name>
    <name evidence="2" type="synonym">orf34</name>
</gene>
<name>A0A7G7YDS2_9APHY</name>